<keyword evidence="2" id="KW-0472">Membrane</keyword>
<protein>
    <submittedName>
        <fullName evidence="3">Uncharacterized protein</fullName>
    </submittedName>
</protein>
<feature type="transmembrane region" description="Helical" evidence="2">
    <location>
        <begin position="33"/>
        <end position="53"/>
    </location>
</feature>
<sequence length="320" mass="34173">MIALLALGSVIFLVAGLILLWPLLVWITDLPRFGLVACTAVGLTLTIFAFLRLRAVHRPETAMDDGQRQPLPLPVLITLVILAVSAAIGLIITGAWWAMGAQIPTAPPEFTAGHLNAISIRAFAIVTGLGATALLVINYRRQVTTEAENKRAEAAVERENLKLFDERFTNAYTELGSEHPAVRLGAVHALANLADDAPEYREDLVQTVVNVLCAYIRMPYTPEPEEPPKDASEGFWRSITYSASGSTPCAMSGTPSFVSSGTIYGRRPDGAARTTTSPEPSSTVETSPMPTSPGAPWTSPSPFSTAAEFNSPALNSRAGT</sequence>
<accession>A0A975QLQ3</accession>
<organism evidence="3 4">
    <name type="scientific">Nocardiopsis eucommiae</name>
    <dbReference type="NCBI Taxonomy" id="2831970"/>
    <lineage>
        <taxon>Bacteria</taxon>
        <taxon>Bacillati</taxon>
        <taxon>Actinomycetota</taxon>
        <taxon>Actinomycetes</taxon>
        <taxon>Streptosporangiales</taxon>
        <taxon>Nocardiopsidaceae</taxon>
        <taxon>Nocardiopsis</taxon>
    </lineage>
</organism>
<dbReference type="AlphaFoldDB" id="A0A975QLQ3"/>
<evidence type="ECO:0000256" key="1">
    <source>
        <dbReference type="SAM" id="MobiDB-lite"/>
    </source>
</evidence>
<keyword evidence="2" id="KW-0812">Transmembrane</keyword>
<feature type="transmembrane region" description="Helical" evidence="2">
    <location>
        <begin position="118"/>
        <end position="137"/>
    </location>
</feature>
<proteinExistence type="predicted"/>
<dbReference type="EMBL" id="CP074402">
    <property type="protein sequence ID" value="QVJ02778.1"/>
    <property type="molecule type" value="Genomic_DNA"/>
</dbReference>
<feature type="compositionally biased region" description="Polar residues" evidence="1">
    <location>
        <begin position="245"/>
        <end position="262"/>
    </location>
</feature>
<evidence type="ECO:0000313" key="4">
    <source>
        <dbReference type="Proteomes" id="UP000682416"/>
    </source>
</evidence>
<dbReference type="InterPro" id="IPR016024">
    <property type="entry name" value="ARM-type_fold"/>
</dbReference>
<evidence type="ECO:0000256" key="2">
    <source>
        <dbReference type="SAM" id="Phobius"/>
    </source>
</evidence>
<feature type="region of interest" description="Disordered" evidence="1">
    <location>
        <begin position="245"/>
        <end position="320"/>
    </location>
</feature>
<dbReference type="KEGG" id="nec:KGD82_11145"/>
<feature type="transmembrane region" description="Helical" evidence="2">
    <location>
        <begin position="7"/>
        <end position="27"/>
    </location>
</feature>
<gene>
    <name evidence="3" type="ORF">KGD82_11145</name>
</gene>
<feature type="transmembrane region" description="Helical" evidence="2">
    <location>
        <begin position="73"/>
        <end position="98"/>
    </location>
</feature>
<evidence type="ECO:0000313" key="3">
    <source>
        <dbReference type="EMBL" id="QVJ02778.1"/>
    </source>
</evidence>
<keyword evidence="2" id="KW-1133">Transmembrane helix</keyword>
<feature type="compositionally biased region" description="Low complexity" evidence="1">
    <location>
        <begin position="274"/>
        <end position="289"/>
    </location>
</feature>
<feature type="compositionally biased region" description="Polar residues" evidence="1">
    <location>
        <begin position="298"/>
        <end position="320"/>
    </location>
</feature>
<dbReference type="SUPFAM" id="SSF48371">
    <property type="entry name" value="ARM repeat"/>
    <property type="match status" value="1"/>
</dbReference>
<dbReference type="Proteomes" id="UP000682416">
    <property type="component" value="Chromosome"/>
</dbReference>
<keyword evidence="4" id="KW-1185">Reference proteome</keyword>
<reference evidence="3" key="1">
    <citation type="submission" date="2021-05" db="EMBL/GenBank/DDBJ databases">
        <authorList>
            <person name="Kaiqin L."/>
            <person name="Jian G."/>
        </authorList>
    </citation>
    <scope>NUCLEOTIDE SEQUENCE</scope>
    <source>
        <strain evidence="3">HDS5</strain>
    </source>
</reference>
<name>A0A975QLQ3_9ACTN</name>